<name>A0A0U3TNF6_9CAUD</name>
<dbReference type="Proteomes" id="UP000260420">
    <property type="component" value="Segment"/>
</dbReference>
<protein>
    <submittedName>
        <fullName evidence="2">Transcriptional regulator</fullName>
    </submittedName>
</protein>
<evidence type="ECO:0000313" key="2">
    <source>
        <dbReference type="EMBL" id="ALV83459.1"/>
    </source>
</evidence>
<dbReference type="InterPro" id="IPR047705">
    <property type="entry name" value="AimR-like"/>
</dbReference>
<keyword evidence="3" id="KW-1185">Reference proteome</keyword>
<sequence>MKPLHIEVCNMIEDNENLTFTDVAELLGVSIQYISKFKNKGIIGFCKLLKISYILTTSAEEQRKVMSDWCLKLEKTEAIKQSFEYATITRNISLLEKLLGKYKHENGTIKEYVSVYKILYNYITNEISGDKLIDEIQTIGLPTDSDLRILMNIMKCYNYYFSKEFVLMLGVAQETEKQIMKLKGERKLFIKQCYIHRIAEVLGPAYLRLNNLEAARHYAYIIKHANISKKMLSDALYIIGMSHLTENKEQCINFLKKSYKEAKMISEKRLEVEAKCNLKMVEMYYELVDSDCVKSMNFIMKMEEMFYQRENEDFIKFFKAACQESNIELHKCLREFFTQSNYLFSSLIAKELYRRGEQSMVIEWMIDFKKEQGDGYFEEDSIDVFHGIITSNNRFSK</sequence>
<dbReference type="RefSeq" id="YP_009830041.1">
    <property type="nucleotide sequence ID" value="NC_048633.1"/>
</dbReference>
<proteinExistence type="predicted"/>
<dbReference type="NCBIfam" id="NF038310">
    <property type="entry name" value="lysogeny_AimR"/>
    <property type="match status" value="1"/>
</dbReference>
<dbReference type="CDD" id="cd00093">
    <property type="entry name" value="HTH_XRE"/>
    <property type="match status" value="1"/>
</dbReference>
<dbReference type="GeneID" id="55599455"/>
<dbReference type="InterPro" id="IPR001387">
    <property type="entry name" value="Cro/C1-type_HTH"/>
</dbReference>
<dbReference type="KEGG" id="vg:55599455"/>
<reference evidence="2 3" key="1">
    <citation type="journal article" date="2016" name="Genome Announc.">
        <title>Genome Sequence of Bacillus cereus Phage vB_BceS-MY192.</title>
        <authorList>
            <person name="Yang Y."/>
            <person name="Zhan L."/>
            <person name="Chen J."/>
            <person name="Zhang Y."/>
            <person name="Sun Y."/>
            <person name="Yang Z."/>
            <person name="Jiang L."/>
            <person name="Zhu H."/>
            <person name="Zhang Y."/>
            <person name="Lu Y."/>
            <person name="Mei L."/>
        </authorList>
    </citation>
    <scope>NUCLEOTIDE SEQUENCE [LARGE SCALE GENOMIC DNA]</scope>
</reference>
<dbReference type="Pfam" id="PF22871">
    <property type="entry name" value="AimR"/>
    <property type="match status" value="1"/>
</dbReference>
<organism evidence="2 3">
    <name type="scientific">Bacillus phage vB_BceS-MY192</name>
    <dbReference type="NCBI Taxonomy" id="1759525"/>
    <lineage>
        <taxon>Viruses</taxon>
        <taxon>Duplodnaviria</taxon>
        <taxon>Heunggongvirae</taxon>
        <taxon>Uroviricota</taxon>
        <taxon>Caudoviricetes</taxon>
        <taxon>Hubeivirus</taxon>
        <taxon>Hubeivirus MY192</taxon>
    </lineage>
</organism>
<feature type="domain" description="HTH cro/C1-type" evidence="1">
    <location>
        <begin position="17"/>
        <end position="62"/>
    </location>
</feature>
<evidence type="ECO:0000313" key="3">
    <source>
        <dbReference type="Proteomes" id="UP000260420"/>
    </source>
</evidence>
<accession>A0A0U3TNF6</accession>
<evidence type="ECO:0000259" key="1">
    <source>
        <dbReference type="PROSITE" id="PS50943"/>
    </source>
</evidence>
<dbReference type="PROSITE" id="PS50943">
    <property type="entry name" value="HTH_CROC1"/>
    <property type="match status" value="1"/>
</dbReference>
<dbReference type="EMBL" id="KT725776">
    <property type="protein sequence ID" value="ALV83459.1"/>
    <property type="molecule type" value="Genomic_DNA"/>
</dbReference>